<evidence type="ECO:0000313" key="16">
    <source>
        <dbReference type="Proteomes" id="UP001181693"/>
    </source>
</evidence>
<comment type="caution">
    <text evidence="15">The sequence shown here is derived from an EMBL/GenBank/DDBJ whole genome shotgun (WGS) entry which is preliminary data.</text>
</comment>
<dbReference type="InterPro" id="IPR001044">
    <property type="entry name" value="XPG/Rad2_eukaryotes"/>
</dbReference>
<dbReference type="InterPro" id="IPR036279">
    <property type="entry name" value="5-3_exonuclease_C_sf"/>
</dbReference>
<dbReference type="GO" id="GO:0003697">
    <property type="term" value="F:single-stranded DNA binding"/>
    <property type="evidence" value="ECO:0007669"/>
    <property type="project" value="InterPro"/>
</dbReference>
<evidence type="ECO:0000259" key="13">
    <source>
        <dbReference type="SMART" id="SM00484"/>
    </source>
</evidence>
<evidence type="ECO:0000256" key="4">
    <source>
        <dbReference type="ARBA" id="ARBA00022722"/>
    </source>
</evidence>
<evidence type="ECO:0008006" key="17">
    <source>
        <dbReference type="Google" id="ProtNLM"/>
    </source>
</evidence>
<feature type="region of interest" description="Disordered" evidence="12">
    <location>
        <begin position="125"/>
        <end position="170"/>
    </location>
</feature>
<evidence type="ECO:0000256" key="1">
    <source>
        <dbReference type="ARBA" id="ARBA00001946"/>
    </source>
</evidence>
<dbReference type="GO" id="GO:0016788">
    <property type="term" value="F:hydrolase activity, acting on ester bonds"/>
    <property type="evidence" value="ECO:0007669"/>
    <property type="project" value="InterPro"/>
</dbReference>
<dbReference type="GO" id="GO:0004520">
    <property type="term" value="F:DNA endonuclease activity"/>
    <property type="evidence" value="ECO:0007669"/>
    <property type="project" value="TreeGrafter"/>
</dbReference>
<keyword evidence="11" id="KW-0539">Nucleus</keyword>
<feature type="compositionally biased region" description="Basic residues" evidence="12">
    <location>
        <begin position="898"/>
        <end position="910"/>
    </location>
</feature>
<feature type="region of interest" description="Disordered" evidence="12">
    <location>
        <begin position="782"/>
        <end position="910"/>
    </location>
</feature>
<evidence type="ECO:0000256" key="11">
    <source>
        <dbReference type="ARBA" id="ARBA00023242"/>
    </source>
</evidence>
<dbReference type="InterPro" id="IPR006084">
    <property type="entry name" value="XPG/Rad2"/>
</dbReference>
<keyword evidence="10" id="KW-0234">DNA repair</keyword>
<comment type="cofactor">
    <cofactor evidence="1">
        <name>Mg(2+)</name>
        <dbReference type="ChEBI" id="CHEBI:18420"/>
    </cofactor>
</comment>
<evidence type="ECO:0000256" key="8">
    <source>
        <dbReference type="ARBA" id="ARBA00022801"/>
    </source>
</evidence>
<evidence type="ECO:0000313" key="15">
    <source>
        <dbReference type="EMBL" id="DBA33115.1"/>
    </source>
</evidence>
<keyword evidence="16" id="KW-1185">Reference proteome</keyword>
<gene>
    <name evidence="15" type="ORF">GDO54_000845</name>
</gene>
<reference evidence="15" key="1">
    <citation type="thesis" date="2020" institute="ProQuest LLC" country="789 East Eisenhower Parkway, Ann Arbor, MI, USA">
        <title>Comparative Genomics and Chromosome Evolution.</title>
        <authorList>
            <person name="Mudd A.B."/>
        </authorList>
    </citation>
    <scope>NUCLEOTIDE SEQUENCE</scope>
    <source>
        <strain evidence="15">1538</strain>
        <tissue evidence="15">Blood</tissue>
    </source>
</reference>
<feature type="domain" description="XPG-I" evidence="13">
    <location>
        <begin position="597"/>
        <end position="666"/>
    </location>
</feature>
<feature type="region of interest" description="Disordered" evidence="12">
    <location>
        <begin position="301"/>
        <end position="326"/>
    </location>
</feature>
<comment type="subcellular location">
    <subcellularLocation>
        <location evidence="2">Nucleus</location>
    </subcellularLocation>
</comment>
<proteinExistence type="inferred from homology"/>
<keyword evidence="5" id="KW-0479">Metal-binding</keyword>
<evidence type="ECO:0000259" key="14">
    <source>
        <dbReference type="SMART" id="SM00485"/>
    </source>
</evidence>
<dbReference type="InterPro" id="IPR006085">
    <property type="entry name" value="XPG_DNA_repair_N"/>
</dbReference>
<dbReference type="GO" id="GO:0006289">
    <property type="term" value="P:nucleotide-excision repair"/>
    <property type="evidence" value="ECO:0007669"/>
    <property type="project" value="InterPro"/>
</dbReference>
<dbReference type="SMART" id="SM00279">
    <property type="entry name" value="HhH2"/>
    <property type="match status" value="1"/>
</dbReference>
<dbReference type="SUPFAM" id="SSF88723">
    <property type="entry name" value="PIN domain-like"/>
    <property type="match status" value="1"/>
</dbReference>
<dbReference type="PANTHER" id="PTHR16171">
    <property type="entry name" value="DNA REPAIR PROTEIN COMPLEMENTING XP-G CELLS-RELATED"/>
    <property type="match status" value="1"/>
</dbReference>
<dbReference type="PROSITE" id="PS00841">
    <property type="entry name" value="XPG_1"/>
    <property type="match status" value="1"/>
</dbReference>
<accession>A0AAV3AYK7</accession>
<evidence type="ECO:0000256" key="12">
    <source>
        <dbReference type="SAM" id="MobiDB-lite"/>
    </source>
</evidence>
<evidence type="ECO:0000256" key="7">
    <source>
        <dbReference type="ARBA" id="ARBA00022763"/>
    </source>
</evidence>
<keyword evidence="8" id="KW-0378">Hydrolase</keyword>
<dbReference type="PRINTS" id="PR00853">
    <property type="entry name" value="XPGRADSUPER"/>
</dbReference>
<dbReference type="Pfam" id="PF00867">
    <property type="entry name" value="XPG_I"/>
    <property type="match status" value="1"/>
</dbReference>
<evidence type="ECO:0000256" key="3">
    <source>
        <dbReference type="ARBA" id="ARBA00005283"/>
    </source>
</evidence>
<protein>
    <recommendedName>
        <fullName evidence="17">DNA repair protein complementing XP-G cells</fullName>
    </recommendedName>
</protein>
<dbReference type="GO" id="GO:0005634">
    <property type="term" value="C:nucleus"/>
    <property type="evidence" value="ECO:0007669"/>
    <property type="project" value="UniProtKB-SubCell"/>
</dbReference>
<dbReference type="InterPro" id="IPR008918">
    <property type="entry name" value="HhH2"/>
</dbReference>
<feature type="compositionally biased region" description="Polar residues" evidence="12">
    <location>
        <begin position="449"/>
        <end position="468"/>
    </location>
</feature>
<keyword evidence="7" id="KW-0227">DNA damage</keyword>
<evidence type="ECO:0000256" key="2">
    <source>
        <dbReference type="ARBA" id="ARBA00004123"/>
    </source>
</evidence>
<dbReference type="Proteomes" id="UP001181693">
    <property type="component" value="Unassembled WGS sequence"/>
</dbReference>
<keyword evidence="4" id="KW-0540">Nuclease</keyword>
<dbReference type="FunFam" id="3.40.50.1010:FF:000023">
    <property type="entry name" value="DNA repair protein complementing XP-G cells"/>
    <property type="match status" value="1"/>
</dbReference>
<evidence type="ECO:0000256" key="5">
    <source>
        <dbReference type="ARBA" id="ARBA00022723"/>
    </source>
</evidence>
<dbReference type="InterPro" id="IPR006086">
    <property type="entry name" value="XPG-I_dom"/>
</dbReference>
<dbReference type="AlphaFoldDB" id="A0AAV3AYK7"/>
<dbReference type="Gene3D" id="3.40.50.1010">
    <property type="entry name" value="5'-nuclease"/>
    <property type="match status" value="2"/>
</dbReference>
<feature type="compositionally biased region" description="Basic residues" evidence="12">
    <location>
        <begin position="793"/>
        <end position="807"/>
    </location>
</feature>
<evidence type="ECO:0000256" key="6">
    <source>
        <dbReference type="ARBA" id="ARBA00022759"/>
    </source>
</evidence>
<dbReference type="SMART" id="SM00485">
    <property type="entry name" value="XPGN"/>
    <property type="match status" value="1"/>
</dbReference>
<feature type="compositionally biased region" description="Basic and acidic residues" evidence="12">
    <location>
        <begin position="370"/>
        <end position="382"/>
    </location>
</feature>
<dbReference type="PANTHER" id="PTHR16171:SF11">
    <property type="entry name" value="DNA EXCISION REPAIR PROTEIN ERCC-5"/>
    <property type="match status" value="1"/>
</dbReference>
<evidence type="ECO:0000256" key="10">
    <source>
        <dbReference type="ARBA" id="ARBA00023204"/>
    </source>
</evidence>
<name>A0AAV3AYK7_PYXAD</name>
<dbReference type="SMART" id="SM00484">
    <property type="entry name" value="XPGI"/>
    <property type="match status" value="1"/>
</dbReference>
<sequence>MGVQGLWKLLECSGKPINPETLEGKILGVDISIWLNQAVKGARDRQGNAIQNAHLLTLFHRLCKLLFFRIRPIFVFDGEAPLLKKQTLAKRRQKKDLAANEAKKTHDRLLKTFLKRQAIKAALSGNKQSNEEFPSLSHMRRKEEEDIYALPPLEENERNSSEEEEEKEWEERMNQRRILQEEFFADPHSVDVDSEEFNCLPPEVKHEILTDMKEFTKRRRTLFEAMPEGSDDFSQYQLKGLLKKNNLNKCLNNVRKEMSQQHVGELCAQFETEGGFMREVESNRLVSEDTSHYILIKGIQSKTKDKKEDDEKEATPSSSNDAAPKTYLDFKLASAHKSKKAKDSVQEAAPPSPRTLFAIQEAMLENSSDEEVHDKKVTKNDPSESVCTIDGSVSPRTLHAIQQALTEDEVTVTKKRSLEISDDEEEQPRAKVLIISSSDEEDAPLVTQYGGQTNPTISLTRDENSPSYPQRSFIEVESDVNHLVHAPETSKDIVPVTTSRESDLPTTSQSSGVNIEKSLTDNDHAEVPGAVIQQNEASRDEEDAVNDWQDISMEELETLENNLFVQQTSLQAQQQQQERVAASVTGQMYLESQELLRLFGIPYVVAPMEAEAQCAVMDLTDQTSGTITDDSDIWLFGARHVYKNFFSQNKYVEYYQFSDIHNQLGLDRSKLINLAYLMGSDYTEGVPSVGFVSAMEILNEFPGHGLEPLRFGWYRSKTDEVLLPVLKQLNAQQTQLRIDSFFRMERHDAHTLKSQRLRRAVTCMKRKEKDIETAEVEEASALLEKDDGNQKGAKSRKSGTKTQRRKNKNEAEPGSPHNVSVEGGFIGSRIKLLPPNKNSSSGSDSDSNCTNTDEKRPKTSKSNTPVPPVKTHKGETSSSSENEDKVVLVTAKPVFQGKNRKARTARGRKR</sequence>
<dbReference type="GO" id="GO:0046872">
    <property type="term" value="F:metal ion binding"/>
    <property type="evidence" value="ECO:0007669"/>
    <property type="project" value="UniProtKB-KW"/>
</dbReference>
<feature type="region of interest" description="Disordered" evidence="12">
    <location>
        <begin position="366"/>
        <end position="386"/>
    </location>
</feature>
<dbReference type="PROSITE" id="PS00842">
    <property type="entry name" value="XPG_2"/>
    <property type="match status" value="1"/>
</dbReference>
<dbReference type="EMBL" id="DYDO01000001">
    <property type="protein sequence ID" value="DBA33115.1"/>
    <property type="molecule type" value="Genomic_DNA"/>
</dbReference>
<dbReference type="InterPro" id="IPR029060">
    <property type="entry name" value="PIN-like_dom_sf"/>
</dbReference>
<feature type="region of interest" description="Disordered" evidence="12">
    <location>
        <begin position="448"/>
        <end position="468"/>
    </location>
</feature>
<dbReference type="SUPFAM" id="SSF47807">
    <property type="entry name" value="5' to 3' exonuclease, C-terminal subdomain"/>
    <property type="match status" value="1"/>
</dbReference>
<dbReference type="Gene3D" id="1.10.150.20">
    <property type="entry name" value="5' to 3' exonuclease, C-terminal subdomain"/>
    <property type="match status" value="1"/>
</dbReference>
<dbReference type="InterPro" id="IPR019974">
    <property type="entry name" value="XPG_CS"/>
</dbReference>
<dbReference type="PRINTS" id="PR00066">
    <property type="entry name" value="XRODRMPGMNTG"/>
</dbReference>
<keyword evidence="6" id="KW-0255">Endonuclease</keyword>
<dbReference type="CDD" id="cd09868">
    <property type="entry name" value="PIN_XPG_RAD2"/>
    <property type="match status" value="2"/>
</dbReference>
<organism evidence="15 16">
    <name type="scientific">Pyxicephalus adspersus</name>
    <name type="common">African bullfrog</name>
    <dbReference type="NCBI Taxonomy" id="30357"/>
    <lineage>
        <taxon>Eukaryota</taxon>
        <taxon>Metazoa</taxon>
        <taxon>Chordata</taxon>
        <taxon>Craniata</taxon>
        <taxon>Vertebrata</taxon>
        <taxon>Euteleostomi</taxon>
        <taxon>Amphibia</taxon>
        <taxon>Batrachia</taxon>
        <taxon>Anura</taxon>
        <taxon>Neobatrachia</taxon>
        <taxon>Ranoidea</taxon>
        <taxon>Pyxicephalidae</taxon>
        <taxon>Pyxicephalinae</taxon>
        <taxon>Pyxicephalus</taxon>
    </lineage>
</organism>
<dbReference type="Pfam" id="PF00752">
    <property type="entry name" value="XPG_N"/>
    <property type="match status" value="1"/>
</dbReference>
<comment type="similarity">
    <text evidence="3">Belongs to the XPG/RAD2 endonuclease family. XPG subfamily.</text>
</comment>
<dbReference type="FunFam" id="3.40.50.1010:FF:000022">
    <property type="entry name" value="DNA repair protein complementing XP-G cells homolog"/>
    <property type="match status" value="1"/>
</dbReference>
<keyword evidence="9" id="KW-0460">Magnesium</keyword>
<feature type="domain" description="XPG N-terminal" evidence="14">
    <location>
        <begin position="1"/>
        <end position="98"/>
    </location>
</feature>
<evidence type="ECO:0000256" key="9">
    <source>
        <dbReference type="ARBA" id="ARBA00022842"/>
    </source>
</evidence>